<keyword evidence="3" id="KW-1185">Reference proteome</keyword>
<proteinExistence type="predicted"/>
<organism evidence="2">
    <name type="scientific">Oryza barthii</name>
    <dbReference type="NCBI Taxonomy" id="65489"/>
    <lineage>
        <taxon>Eukaryota</taxon>
        <taxon>Viridiplantae</taxon>
        <taxon>Streptophyta</taxon>
        <taxon>Embryophyta</taxon>
        <taxon>Tracheophyta</taxon>
        <taxon>Spermatophyta</taxon>
        <taxon>Magnoliopsida</taxon>
        <taxon>Liliopsida</taxon>
        <taxon>Poales</taxon>
        <taxon>Poaceae</taxon>
        <taxon>BOP clade</taxon>
        <taxon>Oryzoideae</taxon>
        <taxon>Oryzeae</taxon>
        <taxon>Oryzinae</taxon>
        <taxon>Oryza</taxon>
    </lineage>
</organism>
<feature type="region of interest" description="Disordered" evidence="1">
    <location>
        <begin position="96"/>
        <end position="162"/>
    </location>
</feature>
<feature type="compositionally biased region" description="Polar residues" evidence="1">
    <location>
        <begin position="69"/>
        <end position="79"/>
    </location>
</feature>
<dbReference type="Proteomes" id="UP000026960">
    <property type="component" value="Chromosome 3"/>
</dbReference>
<dbReference type="EnsemblPlants" id="OBART03G30070.1">
    <property type="protein sequence ID" value="OBART03G30070.1"/>
    <property type="gene ID" value="OBART03G30070"/>
</dbReference>
<dbReference type="PaxDb" id="65489-OBART03G30070.1"/>
<accession>A0A0D3FMK8</accession>
<feature type="region of interest" description="Disordered" evidence="1">
    <location>
        <begin position="59"/>
        <end position="80"/>
    </location>
</feature>
<evidence type="ECO:0000313" key="3">
    <source>
        <dbReference type="Proteomes" id="UP000026960"/>
    </source>
</evidence>
<sequence>MDLLQSIISQIFILPNPPHLPPEFLQSDSGGWDVSLGSLQIDLLATDVGSEVEILAEERGEASARRDQVNGNGDGQSYANHRLLRQAALTKIKSTASEEAPIKLDRHPLTTDELNHARSGDCSSKEPVGVASPRRGRETTAPEYGDAAVLRKTRTREESEND</sequence>
<reference evidence="2" key="1">
    <citation type="journal article" date="2009" name="Rice">
        <title>De Novo Next Generation Sequencing of Plant Genomes.</title>
        <authorList>
            <person name="Rounsley S."/>
            <person name="Marri P.R."/>
            <person name="Yu Y."/>
            <person name="He R."/>
            <person name="Sisneros N."/>
            <person name="Goicoechea J.L."/>
            <person name="Lee S.J."/>
            <person name="Angelova A."/>
            <person name="Kudrna D."/>
            <person name="Luo M."/>
            <person name="Affourtit J."/>
            <person name="Desany B."/>
            <person name="Knight J."/>
            <person name="Niazi F."/>
            <person name="Egholm M."/>
            <person name="Wing R.A."/>
        </authorList>
    </citation>
    <scope>NUCLEOTIDE SEQUENCE [LARGE SCALE GENOMIC DNA]</scope>
    <source>
        <strain evidence="2">cv. IRGC 105608</strain>
    </source>
</reference>
<evidence type="ECO:0000256" key="1">
    <source>
        <dbReference type="SAM" id="MobiDB-lite"/>
    </source>
</evidence>
<protein>
    <submittedName>
        <fullName evidence="2">Uncharacterized protein</fullName>
    </submittedName>
</protein>
<dbReference type="HOGENOM" id="CLU_1637970_0_0_1"/>
<evidence type="ECO:0000313" key="2">
    <source>
        <dbReference type="EnsemblPlants" id="OBART03G30070.1"/>
    </source>
</evidence>
<feature type="compositionally biased region" description="Basic and acidic residues" evidence="1">
    <location>
        <begin position="100"/>
        <end position="119"/>
    </location>
</feature>
<dbReference type="Gramene" id="OBART03G30070.1">
    <property type="protein sequence ID" value="OBART03G30070.1"/>
    <property type="gene ID" value="OBART03G30070"/>
</dbReference>
<reference evidence="2" key="2">
    <citation type="submission" date="2015-03" db="UniProtKB">
        <authorList>
            <consortium name="EnsemblPlants"/>
        </authorList>
    </citation>
    <scope>IDENTIFICATION</scope>
</reference>
<dbReference type="AlphaFoldDB" id="A0A0D3FMK8"/>
<feature type="compositionally biased region" description="Basic and acidic residues" evidence="1">
    <location>
        <begin position="59"/>
        <end position="68"/>
    </location>
</feature>
<dbReference type="STRING" id="65489.A0A0D3FMK8"/>
<name>A0A0D3FMK8_9ORYZ</name>